<dbReference type="Proteomes" id="UP000177230">
    <property type="component" value="Unassembled WGS sequence"/>
</dbReference>
<evidence type="ECO:0000259" key="7">
    <source>
        <dbReference type="Pfam" id="PF00082"/>
    </source>
</evidence>
<dbReference type="InterPro" id="IPR026444">
    <property type="entry name" value="Secre_tail"/>
</dbReference>
<feature type="active site" description="Charge relay system" evidence="5">
    <location>
        <position position="168"/>
    </location>
</feature>
<dbReference type="InterPro" id="IPR022398">
    <property type="entry name" value="Peptidase_S8_His-AS"/>
</dbReference>
<feature type="signal peptide" evidence="6">
    <location>
        <begin position="1"/>
        <end position="22"/>
    </location>
</feature>
<feature type="active site" description="Charge relay system" evidence="5">
    <location>
        <position position="251"/>
    </location>
</feature>
<feature type="domain" description="FlgD/Vpr Ig-like" evidence="8">
    <location>
        <begin position="1205"/>
        <end position="1268"/>
    </location>
</feature>
<feature type="chain" id="PRO_5009520831" description="FlgD Ig-like domain-containing protein" evidence="6">
    <location>
        <begin position="23"/>
        <end position="1281"/>
    </location>
</feature>
<name>A0A1F5RG01_9BACT</name>
<feature type="active site" description="Charge relay system" evidence="5">
    <location>
        <position position="411"/>
    </location>
</feature>
<dbReference type="NCBIfam" id="TIGR04183">
    <property type="entry name" value="Por_Secre_tail"/>
    <property type="match status" value="1"/>
</dbReference>
<dbReference type="InterPro" id="IPR050131">
    <property type="entry name" value="Peptidase_S8_subtilisin-like"/>
</dbReference>
<dbReference type="PROSITE" id="PS00137">
    <property type="entry name" value="SUBTILASE_HIS"/>
    <property type="match status" value="1"/>
</dbReference>
<dbReference type="Pfam" id="PF13860">
    <property type="entry name" value="FlgD_ig"/>
    <property type="match status" value="1"/>
</dbReference>
<dbReference type="InterPro" id="IPR023828">
    <property type="entry name" value="Peptidase_S8_Ser-AS"/>
</dbReference>
<evidence type="ECO:0000256" key="5">
    <source>
        <dbReference type="PROSITE-ProRule" id="PRU01240"/>
    </source>
</evidence>
<evidence type="ECO:0000256" key="6">
    <source>
        <dbReference type="SAM" id="SignalP"/>
    </source>
</evidence>
<dbReference type="Gene3D" id="2.60.40.4070">
    <property type="match status" value="1"/>
</dbReference>
<dbReference type="Pfam" id="PF00082">
    <property type="entry name" value="Peptidase_S8"/>
    <property type="match status" value="1"/>
</dbReference>
<accession>A0A1F5RG01</accession>
<sequence>MKKYLAFAVLLLTASFISVSLAERPGSAGQQVYLPGVVIFKLKAQPAMDSKGISTGNAAVDGILNSSGGQGVNQLFKTKERAKTPLGRSLANICQANVSKQTDILQLCRDLVKTGQVEYAEPRYGYKMETTTPNDPSFASQWFLSKIQAPDAWDISKGDTAVWIGIVDCGVQVTHPDLAANIWINPIEDINHNGIFDNFPVGSGGDIDSLDNDMNGFVDDVRGWDFAGPDIAVTYPDGDNDPNVYDSNNDHGTHVAGDVSAVTNNGVGVAGIGWNCRPMAIKCSYDNDYTATGGKSYIYFGYDGIVYAADNGAKAINCSWGGSGYSQFAQDIVNYAWEGGSVLICAAGNDNVSDPHYPSAYANVVSVAATTSADLKSSFSNYGTTIDVSAPGSAILSTAYFNSYASWDGTSMASPVAAGVAGLIWANNPTWNNTQVATQLIMTTDNIDALNPSYAGLLGTGRINAYKALTITPVPLVKYHSHQVSDGGNGIAEAGEAVGLSLSLKNWWGDAANVSAIIHSDDYAVQITTASASYGDINGGLTGTVTSFDFTVDNTALPHWAMFTVDISADAQNRTDTFYVQIERSPILLVDDDTGARNVDDFYTNSISQLGYFYDHYDHSQKSAPDTALLNSYNTVIWLCEWTFPSLDSMDRAALRTYLDNGGNLYLSGQDIGWDLADPTGEQYSPEALSFYQDYLHATYGGDHSGISSIVGTASDPVGDGLAFSILQPYITTNQYYDYFTPQAGADVVLSYSGFPSGQAGIKYSGAHKVVYTGFGFEAITSGTVRDTVMDRIIKWFMGDIQIAHTPLTDTEDTLSPYIVQVNVTSSAGVAQVYLYWDDDGTLPFANRTLMADLGGGLYQGSIPAHSGNQLDYFVYAVNSNGLAKTLPGGAPYNYYSFYAGPDPYAPAISHTPLANTINLSGPYRVEAVITDNYGVFPDSSYIHYKINSGSEYPPVMMVSSGSDFSGNITLPAHIYTGDTLNYYLTAVDTSGQRNVGRSPASDYHSFLMVDSVLVTNFDSPSMLAVFDTLAGTNPWRTYLTQPHSAPNCMRTGTGVYPNSAQIILQLKPEYGYNLDAYADNNNWVKLYLWVKGIISTTPGDSIFIEASKDGSSWMPLKSRTSLTTSWALDSVELNPIFSAKGTNDSILFRMRLQSDAASNAFGWLVDDVYLKVKPFPSGVAGAPGEMAVGIFALDQNRPNPFRGQTAIKYQLPSQSPVRLNVYNISGQLVRTLVDAKQLPGYYNIAWNGRDNSGRPVSAGVYFYRLNAGDVDLTRKMVLLK</sequence>
<dbReference type="PROSITE" id="PS00138">
    <property type="entry name" value="SUBTILASE_SER"/>
    <property type="match status" value="1"/>
</dbReference>
<keyword evidence="4 5" id="KW-0720">Serine protease</keyword>
<dbReference type="Gene3D" id="3.40.50.200">
    <property type="entry name" value="Peptidase S8/S53 domain"/>
    <property type="match status" value="1"/>
</dbReference>
<keyword evidence="6" id="KW-0732">Signal</keyword>
<comment type="caution">
    <text evidence="9">The sequence shown here is derived from an EMBL/GenBank/DDBJ whole genome shotgun (WGS) entry which is preliminary data.</text>
</comment>
<dbReference type="PANTHER" id="PTHR43806:SF11">
    <property type="entry name" value="CEREVISIN-RELATED"/>
    <property type="match status" value="1"/>
</dbReference>
<dbReference type="Gene3D" id="2.60.120.260">
    <property type="entry name" value="Galactose-binding domain-like"/>
    <property type="match status" value="1"/>
</dbReference>
<protein>
    <recommendedName>
        <fullName evidence="11">FlgD Ig-like domain-containing protein</fullName>
    </recommendedName>
</protein>
<evidence type="ECO:0000313" key="10">
    <source>
        <dbReference type="Proteomes" id="UP000177230"/>
    </source>
</evidence>
<dbReference type="SUPFAM" id="SSF52743">
    <property type="entry name" value="Subtilisin-like"/>
    <property type="match status" value="1"/>
</dbReference>
<evidence type="ECO:0000256" key="2">
    <source>
        <dbReference type="ARBA" id="ARBA00022670"/>
    </source>
</evidence>
<dbReference type="PROSITE" id="PS51892">
    <property type="entry name" value="SUBTILASE"/>
    <property type="match status" value="1"/>
</dbReference>
<comment type="similarity">
    <text evidence="1 5">Belongs to the peptidase S8 family.</text>
</comment>
<keyword evidence="2 5" id="KW-0645">Protease</keyword>
<feature type="domain" description="Peptidase S8/S53" evidence="7">
    <location>
        <begin position="161"/>
        <end position="446"/>
    </location>
</feature>
<reference evidence="9 10" key="1">
    <citation type="journal article" date="2016" name="Nat. Commun.">
        <title>Thousands of microbial genomes shed light on interconnected biogeochemical processes in an aquifer system.</title>
        <authorList>
            <person name="Anantharaman K."/>
            <person name="Brown C.T."/>
            <person name="Hug L.A."/>
            <person name="Sharon I."/>
            <person name="Castelle C.J."/>
            <person name="Probst A.J."/>
            <person name="Thomas B.C."/>
            <person name="Singh A."/>
            <person name="Wilkins M.J."/>
            <person name="Karaoz U."/>
            <person name="Brodie E.L."/>
            <person name="Williams K.H."/>
            <person name="Hubbard S.S."/>
            <person name="Banfield J.F."/>
        </authorList>
    </citation>
    <scope>NUCLEOTIDE SEQUENCE [LARGE SCALE GENOMIC DNA]</scope>
</reference>
<dbReference type="PANTHER" id="PTHR43806">
    <property type="entry name" value="PEPTIDASE S8"/>
    <property type="match status" value="1"/>
</dbReference>
<dbReference type="InterPro" id="IPR029062">
    <property type="entry name" value="Class_I_gatase-like"/>
</dbReference>
<dbReference type="GO" id="GO:0004252">
    <property type="term" value="F:serine-type endopeptidase activity"/>
    <property type="evidence" value="ECO:0007669"/>
    <property type="project" value="UniProtKB-UniRule"/>
</dbReference>
<organism evidence="9 10">
    <name type="scientific">Candidatus Edwardsbacteria bacterium GWF2_54_11</name>
    <dbReference type="NCBI Taxonomy" id="1817851"/>
    <lineage>
        <taxon>Bacteria</taxon>
        <taxon>Candidatus Edwardsiibacteriota</taxon>
    </lineage>
</organism>
<evidence type="ECO:0000256" key="3">
    <source>
        <dbReference type="ARBA" id="ARBA00022801"/>
    </source>
</evidence>
<keyword evidence="3 5" id="KW-0378">Hydrolase</keyword>
<dbReference type="InterPro" id="IPR000209">
    <property type="entry name" value="Peptidase_S8/S53_dom"/>
</dbReference>
<evidence type="ECO:0000313" key="9">
    <source>
        <dbReference type="EMBL" id="OGF13425.1"/>
    </source>
</evidence>
<dbReference type="EMBL" id="MFFM01000019">
    <property type="protein sequence ID" value="OGF13425.1"/>
    <property type="molecule type" value="Genomic_DNA"/>
</dbReference>
<dbReference type="PRINTS" id="PR00723">
    <property type="entry name" value="SUBTILISIN"/>
</dbReference>
<dbReference type="GO" id="GO:0006508">
    <property type="term" value="P:proteolysis"/>
    <property type="evidence" value="ECO:0007669"/>
    <property type="project" value="UniProtKB-KW"/>
</dbReference>
<evidence type="ECO:0000256" key="1">
    <source>
        <dbReference type="ARBA" id="ARBA00011073"/>
    </source>
</evidence>
<evidence type="ECO:0000256" key="4">
    <source>
        <dbReference type="ARBA" id="ARBA00022825"/>
    </source>
</evidence>
<dbReference type="InterPro" id="IPR036852">
    <property type="entry name" value="Peptidase_S8/S53_dom_sf"/>
</dbReference>
<evidence type="ECO:0000259" key="8">
    <source>
        <dbReference type="Pfam" id="PF13860"/>
    </source>
</evidence>
<proteinExistence type="inferred from homology"/>
<evidence type="ECO:0008006" key="11">
    <source>
        <dbReference type="Google" id="ProtNLM"/>
    </source>
</evidence>
<dbReference type="SUPFAM" id="SSF52317">
    <property type="entry name" value="Class I glutamine amidotransferase-like"/>
    <property type="match status" value="1"/>
</dbReference>
<dbReference type="InterPro" id="IPR015500">
    <property type="entry name" value="Peptidase_S8_subtilisin-rel"/>
</dbReference>
<gene>
    <name evidence="9" type="ORF">A2024_05440</name>
</gene>
<dbReference type="InterPro" id="IPR025965">
    <property type="entry name" value="FlgD/Vpr_Ig-like"/>
</dbReference>